<comment type="caution">
    <text evidence="2">The sequence shown here is derived from an EMBL/GenBank/DDBJ whole genome shotgun (WGS) entry which is preliminary data.</text>
</comment>
<protein>
    <submittedName>
        <fullName evidence="2">FkbM family methyltransferase</fullName>
    </submittedName>
</protein>
<dbReference type="InterPro" id="IPR029063">
    <property type="entry name" value="SAM-dependent_MTases_sf"/>
</dbReference>
<sequence>MISELLSRGAEQMSRVSVRQQGVVKMPGTPTYPKESHTLALIYEALVASEDMAARCHTDQLTAGFAEPRLHHLTKALNRLAAVAGVHVARTSYMDAVESFRYDLFSKWTSVGMVRSALQDPAAFDPAYASLQDDASRALFDWFVHVRVAYATIGEQALTLYPAPIGREDYAKVILSLGKRTPEGYRVGRWIIDSDPVAIIDSMLREQYCLPGIVEPQHGDVVLDIGAYKGETALWFADRAGPEGCVLALEPDLQTGVVLRRNIERNLSATMAPIRVLPYAAGAHEGPARFIVTADSSSTLGIEGDITVAMTTVDAMIVEQHLSRVDFIKMDIEGGEVDALRGAEETLKKFTPRLAISVYHRPHDLPDIVKLILRACPDYRLYLSHKSPGLAETVLFAKRGDSS</sequence>
<dbReference type="AlphaFoldDB" id="A0A398CZD1"/>
<keyword evidence="2" id="KW-0489">Methyltransferase</keyword>
<dbReference type="OrthoDB" id="5329963at2"/>
<dbReference type="Proteomes" id="UP000266489">
    <property type="component" value="Unassembled WGS sequence"/>
</dbReference>
<dbReference type="PANTHER" id="PTHR34203:SF15">
    <property type="entry name" value="SLL1173 PROTEIN"/>
    <property type="match status" value="1"/>
</dbReference>
<feature type="domain" description="Methyltransferase FkbM" evidence="1">
    <location>
        <begin position="224"/>
        <end position="372"/>
    </location>
</feature>
<dbReference type="InterPro" id="IPR052514">
    <property type="entry name" value="SAM-dependent_MTase"/>
</dbReference>
<dbReference type="Pfam" id="PF05050">
    <property type="entry name" value="Methyltransf_21"/>
    <property type="match status" value="1"/>
</dbReference>
<keyword evidence="2" id="KW-0808">Transferase</keyword>
<organism evidence="2 3">
    <name type="scientific">Candidatus Cryosericum odellii</name>
    <dbReference type="NCBI Taxonomy" id="2290917"/>
    <lineage>
        <taxon>Bacteria</taxon>
        <taxon>Pseudomonadati</taxon>
        <taxon>Caldisericota/Cryosericota group</taxon>
        <taxon>Candidatus Cryosericota</taxon>
        <taxon>Candidatus Cryosericia</taxon>
        <taxon>Candidatus Cryosericales</taxon>
        <taxon>Candidatus Cryosericaceae</taxon>
        <taxon>Candidatus Cryosericum</taxon>
    </lineage>
</organism>
<dbReference type="GO" id="GO:0032259">
    <property type="term" value="P:methylation"/>
    <property type="evidence" value="ECO:0007669"/>
    <property type="project" value="UniProtKB-KW"/>
</dbReference>
<dbReference type="EMBL" id="QXIU01000212">
    <property type="protein sequence ID" value="RIE07903.1"/>
    <property type="molecule type" value="Genomic_DNA"/>
</dbReference>
<dbReference type="NCBIfam" id="TIGR01444">
    <property type="entry name" value="fkbM_fam"/>
    <property type="match status" value="1"/>
</dbReference>
<accession>A0A398CZD1</accession>
<name>A0A398CZD1_9BACT</name>
<dbReference type="InterPro" id="IPR006342">
    <property type="entry name" value="FkbM_mtfrase"/>
</dbReference>
<evidence type="ECO:0000259" key="1">
    <source>
        <dbReference type="Pfam" id="PF05050"/>
    </source>
</evidence>
<evidence type="ECO:0000313" key="2">
    <source>
        <dbReference type="EMBL" id="RIE07903.1"/>
    </source>
</evidence>
<dbReference type="GO" id="GO:0008168">
    <property type="term" value="F:methyltransferase activity"/>
    <property type="evidence" value="ECO:0007669"/>
    <property type="project" value="UniProtKB-KW"/>
</dbReference>
<gene>
    <name evidence="2" type="ORF">SMC5_08720</name>
</gene>
<dbReference type="Gene3D" id="3.40.50.150">
    <property type="entry name" value="Vaccinia Virus protein VP39"/>
    <property type="match status" value="1"/>
</dbReference>
<proteinExistence type="predicted"/>
<evidence type="ECO:0000313" key="3">
    <source>
        <dbReference type="Proteomes" id="UP000266489"/>
    </source>
</evidence>
<dbReference type="SUPFAM" id="SSF53335">
    <property type="entry name" value="S-adenosyl-L-methionine-dependent methyltransferases"/>
    <property type="match status" value="1"/>
</dbReference>
<reference evidence="2 3" key="1">
    <citation type="submission" date="2018-09" db="EMBL/GenBank/DDBJ databases">
        <title>Discovery and Ecogenomic Context for Candidatus Cryosericales, a Global Caldiserica Order Active in Thawing Permafrost.</title>
        <authorList>
            <person name="Martinez M.A."/>
            <person name="Woodcroft B.J."/>
            <person name="Ignacio Espinoza J.C."/>
            <person name="Zayed A."/>
            <person name="Singleton C.M."/>
            <person name="Boyd J."/>
            <person name="Li Y.-F."/>
            <person name="Purvine S."/>
            <person name="Maughan H."/>
            <person name="Hodgkins S.B."/>
            <person name="Anderson D."/>
            <person name="Sederholm M."/>
            <person name="Temperton B."/>
            <person name="Saleska S.R."/>
            <person name="Tyson G.W."/>
            <person name="Rich V.I."/>
        </authorList>
    </citation>
    <scope>NUCLEOTIDE SEQUENCE [LARGE SCALE GENOMIC DNA]</scope>
    <source>
        <strain evidence="2 3">SMC5</strain>
    </source>
</reference>
<dbReference type="PANTHER" id="PTHR34203">
    <property type="entry name" value="METHYLTRANSFERASE, FKBM FAMILY PROTEIN"/>
    <property type="match status" value="1"/>
</dbReference>